<evidence type="ECO:0000313" key="2">
    <source>
        <dbReference type="Proteomes" id="UP000774750"/>
    </source>
</evidence>
<dbReference type="Proteomes" id="UP000774750">
    <property type="component" value="Unassembled WGS sequence"/>
</dbReference>
<dbReference type="Pfam" id="PF02585">
    <property type="entry name" value="PIG-L"/>
    <property type="match status" value="1"/>
</dbReference>
<evidence type="ECO:0000313" key="1">
    <source>
        <dbReference type="EMBL" id="MBM6919871.1"/>
    </source>
</evidence>
<protein>
    <submittedName>
        <fullName evidence="1">PIG-L family deacetylase</fullName>
    </submittedName>
</protein>
<dbReference type="InterPro" id="IPR024078">
    <property type="entry name" value="LmbE-like_dom_sf"/>
</dbReference>
<accession>A0A939BDG6</accession>
<dbReference type="EMBL" id="JACJKY010000002">
    <property type="protein sequence ID" value="MBM6919871.1"/>
    <property type="molecule type" value="Genomic_DNA"/>
</dbReference>
<name>A0A939BDG6_9FIRM</name>
<sequence>MEGNKKVIMAVGGHIGDMELTAGGVLATMALKGYKIVTVALTAGERGCPPHMTVPEYRKQKVEEARIFAEMLGGESVVWDYPDCELPVNDETRFKLCDEIRKYKADVLLTHWKGSIHKDHIATQQLVFDAQLLAGLPSVEREYPAQFAKELYYCENWEDPYNFARDIYFEVSDEGFALWEKAISHHWFTVNSKDFKYKDYYTHLMRVRGIEMRKTYAQAFAREEMDRRVYRTEF</sequence>
<comment type="caution">
    <text evidence="1">The sequence shown here is derived from an EMBL/GenBank/DDBJ whole genome shotgun (WGS) entry which is preliminary data.</text>
</comment>
<reference evidence="1" key="1">
    <citation type="submission" date="2020-08" db="EMBL/GenBank/DDBJ databases">
        <authorList>
            <person name="Cejkova D."/>
            <person name="Kubasova T."/>
            <person name="Jahodarova E."/>
            <person name="Rychlik I."/>
        </authorList>
    </citation>
    <scope>NUCLEOTIDE SEQUENCE</scope>
    <source>
        <strain evidence="1">An559</strain>
    </source>
</reference>
<gene>
    <name evidence="1" type="ORF">H6A12_01660</name>
</gene>
<dbReference type="InterPro" id="IPR003737">
    <property type="entry name" value="GlcNAc_PI_deacetylase-related"/>
</dbReference>
<dbReference type="Gene3D" id="3.40.50.10320">
    <property type="entry name" value="LmbE-like"/>
    <property type="match status" value="1"/>
</dbReference>
<proteinExistence type="predicted"/>
<dbReference type="SUPFAM" id="SSF102588">
    <property type="entry name" value="LmbE-like"/>
    <property type="match status" value="1"/>
</dbReference>
<keyword evidence="2" id="KW-1185">Reference proteome</keyword>
<dbReference type="RefSeq" id="WP_204444131.1">
    <property type="nucleotide sequence ID" value="NZ_JACJKY010000002.1"/>
</dbReference>
<reference evidence="1" key="2">
    <citation type="journal article" date="2021" name="Sci. Rep.">
        <title>The distribution of antibiotic resistance genes in chicken gut microbiota commensals.</title>
        <authorList>
            <person name="Juricova H."/>
            <person name="Matiasovicova J."/>
            <person name="Kubasova T."/>
            <person name="Cejkova D."/>
            <person name="Rychlik I."/>
        </authorList>
    </citation>
    <scope>NUCLEOTIDE SEQUENCE</scope>
    <source>
        <strain evidence="1">An559</strain>
    </source>
</reference>
<dbReference type="AlphaFoldDB" id="A0A939BDG6"/>
<organism evidence="1 2">
    <name type="scientific">Merdimmobilis hominis</name>
    <dbReference type="NCBI Taxonomy" id="2897707"/>
    <lineage>
        <taxon>Bacteria</taxon>
        <taxon>Bacillati</taxon>
        <taxon>Bacillota</taxon>
        <taxon>Clostridia</taxon>
        <taxon>Eubacteriales</taxon>
        <taxon>Oscillospiraceae</taxon>
        <taxon>Merdimmobilis</taxon>
    </lineage>
</organism>